<feature type="compositionally biased region" description="Low complexity" evidence="1">
    <location>
        <begin position="95"/>
        <end position="105"/>
    </location>
</feature>
<gene>
    <name evidence="2" type="ORF">PLEPLA_LOCUS6809</name>
</gene>
<sequence>MEPCLEKEMVHHYGSGDGRGWGSLKVGSERWWWVGPLGVCLSDRQQYSCLASRWCGLFRFPRFPLTEPCLLTPDLRKRSGVGLPNLSSRTPPNTPLSTPSISAISPPSPLPPSSSIQGAESPRWQF</sequence>
<evidence type="ECO:0000256" key="1">
    <source>
        <dbReference type="SAM" id="MobiDB-lite"/>
    </source>
</evidence>
<name>A0A9N7YAJ6_PLEPL</name>
<protein>
    <submittedName>
        <fullName evidence="2">Uncharacterized protein</fullName>
    </submittedName>
</protein>
<dbReference type="Proteomes" id="UP001153269">
    <property type="component" value="Unassembled WGS sequence"/>
</dbReference>
<keyword evidence="3" id="KW-1185">Reference proteome</keyword>
<proteinExistence type="predicted"/>
<evidence type="ECO:0000313" key="3">
    <source>
        <dbReference type="Proteomes" id="UP001153269"/>
    </source>
</evidence>
<feature type="region of interest" description="Disordered" evidence="1">
    <location>
        <begin position="81"/>
        <end position="126"/>
    </location>
</feature>
<dbReference type="EMBL" id="CADEAL010000356">
    <property type="protein sequence ID" value="CAB1418982.1"/>
    <property type="molecule type" value="Genomic_DNA"/>
</dbReference>
<accession>A0A9N7YAJ6</accession>
<reference evidence="2" key="1">
    <citation type="submission" date="2020-03" db="EMBL/GenBank/DDBJ databases">
        <authorList>
            <person name="Weist P."/>
        </authorList>
    </citation>
    <scope>NUCLEOTIDE SEQUENCE</scope>
</reference>
<evidence type="ECO:0000313" key="2">
    <source>
        <dbReference type="EMBL" id="CAB1418982.1"/>
    </source>
</evidence>
<dbReference type="AlphaFoldDB" id="A0A9N7YAJ6"/>
<comment type="caution">
    <text evidence="2">The sequence shown here is derived from an EMBL/GenBank/DDBJ whole genome shotgun (WGS) entry which is preliminary data.</text>
</comment>
<organism evidence="2 3">
    <name type="scientific">Pleuronectes platessa</name>
    <name type="common">European plaice</name>
    <dbReference type="NCBI Taxonomy" id="8262"/>
    <lineage>
        <taxon>Eukaryota</taxon>
        <taxon>Metazoa</taxon>
        <taxon>Chordata</taxon>
        <taxon>Craniata</taxon>
        <taxon>Vertebrata</taxon>
        <taxon>Euteleostomi</taxon>
        <taxon>Actinopterygii</taxon>
        <taxon>Neopterygii</taxon>
        <taxon>Teleostei</taxon>
        <taxon>Neoteleostei</taxon>
        <taxon>Acanthomorphata</taxon>
        <taxon>Carangaria</taxon>
        <taxon>Pleuronectiformes</taxon>
        <taxon>Pleuronectoidei</taxon>
        <taxon>Pleuronectidae</taxon>
        <taxon>Pleuronectes</taxon>
    </lineage>
</organism>